<evidence type="ECO:0000256" key="2">
    <source>
        <dbReference type="SAM" id="Phobius"/>
    </source>
</evidence>
<evidence type="ECO:0000256" key="1">
    <source>
        <dbReference type="SAM" id="MobiDB-lite"/>
    </source>
</evidence>
<evidence type="ECO:0000313" key="3">
    <source>
        <dbReference type="EMBL" id="KAJ6260778.1"/>
    </source>
</evidence>
<dbReference type="Proteomes" id="UP001221413">
    <property type="component" value="Unassembled WGS sequence"/>
</dbReference>
<proteinExistence type="predicted"/>
<dbReference type="AlphaFoldDB" id="A0AAD6IXY1"/>
<feature type="transmembrane region" description="Helical" evidence="2">
    <location>
        <begin position="12"/>
        <end position="34"/>
    </location>
</feature>
<comment type="caution">
    <text evidence="3">The sequence shown here is derived from an EMBL/GenBank/DDBJ whole genome shotgun (WGS) entry which is preliminary data.</text>
</comment>
<keyword evidence="2" id="KW-1133">Transmembrane helix</keyword>
<name>A0AAD6IXY1_DREDA</name>
<keyword evidence="2" id="KW-0812">Transmembrane</keyword>
<organism evidence="3 4">
    <name type="scientific">Drechslerella dactyloides</name>
    <name type="common">Nematode-trapping fungus</name>
    <name type="synonym">Arthrobotrys dactyloides</name>
    <dbReference type="NCBI Taxonomy" id="74499"/>
    <lineage>
        <taxon>Eukaryota</taxon>
        <taxon>Fungi</taxon>
        <taxon>Dikarya</taxon>
        <taxon>Ascomycota</taxon>
        <taxon>Pezizomycotina</taxon>
        <taxon>Orbiliomycetes</taxon>
        <taxon>Orbiliales</taxon>
        <taxon>Orbiliaceae</taxon>
        <taxon>Drechslerella</taxon>
    </lineage>
</organism>
<keyword evidence="2" id="KW-0472">Membrane</keyword>
<keyword evidence="4" id="KW-1185">Reference proteome</keyword>
<evidence type="ECO:0000313" key="4">
    <source>
        <dbReference type="Proteomes" id="UP001221413"/>
    </source>
</evidence>
<feature type="transmembrane region" description="Helical" evidence="2">
    <location>
        <begin position="40"/>
        <end position="59"/>
    </location>
</feature>
<sequence length="149" mass="16393">MRLAFDGLEAVRFPGSGVVVTGVVCLEAGVGVGALLPKPVWAALALWSFSPAFPLFFFFRSLFPPSLLLSTTSSFFAPARRYTPAITTVAWPIANSLRHRSRARDSSRTHRIISRALSRSPVRPQEAPEHAEIRVGHPRFARKTPSLAR</sequence>
<dbReference type="EMBL" id="JAQGDS010000005">
    <property type="protein sequence ID" value="KAJ6260778.1"/>
    <property type="molecule type" value="Genomic_DNA"/>
</dbReference>
<feature type="region of interest" description="Disordered" evidence="1">
    <location>
        <begin position="119"/>
        <end position="149"/>
    </location>
</feature>
<protein>
    <submittedName>
        <fullName evidence="3">Uncharacterized protein</fullName>
    </submittedName>
</protein>
<accession>A0AAD6IXY1</accession>
<feature type="compositionally biased region" description="Basic and acidic residues" evidence="1">
    <location>
        <begin position="126"/>
        <end position="135"/>
    </location>
</feature>
<gene>
    <name evidence="3" type="ORF">Dda_5007</name>
</gene>
<reference evidence="3" key="1">
    <citation type="submission" date="2023-01" db="EMBL/GenBank/DDBJ databases">
        <title>The chitinases involved in constricting ring structure development in the nematode-trapping fungus Drechslerella dactyloides.</title>
        <authorList>
            <person name="Wang R."/>
            <person name="Zhang L."/>
            <person name="Tang P."/>
            <person name="Li S."/>
            <person name="Liang L."/>
        </authorList>
    </citation>
    <scope>NUCLEOTIDE SEQUENCE</scope>
    <source>
        <strain evidence="3">YMF1.00031</strain>
    </source>
</reference>